<dbReference type="HOGENOM" id="CLU_1538302_0_0_0"/>
<evidence type="ECO:0000313" key="2">
    <source>
        <dbReference type="Proteomes" id="UP000009149"/>
    </source>
</evidence>
<gene>
    <name evidence="1" type="ordered locus">Minf_1914</name>
</gene>
<accession>B3DY16</accession>
<organism evidence="1 2">
    <name type="scientific">Methylacidiphilum infernorum (isolate V4)</name>
    <name type="common">Methylokorus infernorum (strain V4)</name>
    <dbReference type="NCBI Taxonomy" id="481448"/>
    <lineage>
        <taxon>Bacteria</taxon>
        <taxon>Pseudomonadati</taxon>
        <taxon>Verrucomicrobiota</taxon>
        <taxon>Methylacidiphilae</taxon>
        <taxon>Methylacidiphilales</taxon>
        <taxon>Methylacidiphilaceae</taxon>
        <taxon>Methylacidiphilum (ex Ratnadevi et al. 2023)</taxon>
    </lineage>
</organism>
<dbReference type="Proteomes" id="UP000009149">
    <property type="component" value="Chromosome"/>
</dbReference>
<protein>
    <submittedName>
        <fullName evidence="1">Uncharacterized protein</fullName>
    </submittedName>
</protein>
<evidence type="ECO:0000313" key="1">
    <source>
        <dbReference type="EMBL" id="ACD83968.1"/>
    </source>
</evidence>
<proteinExistence type="predicted"/>
<dbReference type="EMBL" id="CP000975">
    <property type="protein sequence ID" value="ACD83968.1"/>
    <property type="molecule type" value="Genomic_DNA"/>
</dbReference>
<dbReference type="STRING" id="481448.Minf_1914"/>
<sequence>MQTKAGIYGDFPLFLSEEFETNPRGIHRILWLAHPCLNRKEAGFPLHRGRFRSRLATKTRAFPSRSRHRGTHGQILAIHWGVHLPVLLSPTGWTAPPPRQDRQAFQPVPAAGTALAAGKDRIGDHLPASDRDLLFQLPPQLLEAHLCDRPSHSRVAYHVTHRQALRRRWAKTGV</sequence>
<name>B3DY16_METI4</name>
<reference evidence="1 2" key="1">
    <citation type="journal article" date="2008" name="Biol. Direct">
        <title>Complete genome sequence of the extremely acidophilic methanotroph isolate V4, Methylacidiphilum infernorum, a representative of the bacterial phylum Verrucomicrobia.</title>
        <authorList>
            <person name="Hou S."/>
            <person name="Makarova K.S."/>
            <person name="Saw J.H."/>
            <person name="Senin P."/>
            <person name="Ly B.V."/>
            <person name="Zhou Z."/>
            <person name="Ren Y."/>
            <person name="Wang J."/>
            <person name="Galperin M.Y."/>
            <person name="Omelchenko M.V."/>
            <person name="Wolf Y.I."/>
            <person name="Yutin N."/>
            <person name="Koonin E.V."/>
            <person name="Stott M.B."/>
            <person name="Mountain B.W."/>
            <person name="Crowe M.A."/>
            <person name="Smirnova A.V."/>
            <person name="Dunfield P.F."/>
            <person name="Feng L."/>
            <person name="Wang L."/>
            <person name="Alam M."/>
        </authorList>
    </citation>
    <scope>NUCLEOTIDE SEQUENCE [LARGE SCALE GENOMIC DNA]</scope>
    <source>
        <strain evidence="2">Isolate V4</strain>
    </source>
</reference>
<dbReference type="AlphaFoldDB" id="B3DY16"/>
<dbReference type="KEGG" id="min:Minf_1914"/>